<evidence type="ECO:0000313" key="1">
    <source>
        <dbReference type="EMBL" id="JAD29614.1"/>
    </source>
</evidence>
<name>A0A0A8YRX9_ARUDO</name>
<reference evidence="1" key="2">
    <citation type="journal article" date="2015" name="Data Brief">
        <title>Shoot transcriptome of the giant reed, Arundo donax.</title>
        <authorList>
            <person name="Barrero R.A."/>
            <person name="Guerrero F.D."/>
            <person name="Moolhuijzen P."/>
            <person name="Goolsby J.A."/>
            <person name="Tidwell J."/>
            <person name="Bellgard S.E."/>
            <person name="Bellgard M.I."/>
        </authorList>
    </citation>
    <scope>NUCLEOTIDE SEQUENCE</scope>
    <source>
        <tissue evidence="1">Shoot tissue taken approximately 20 cm above the soil surface</tissue>
    </source>
</reference>
<dbReference type="EMBL" id="GBRH01268281">
    <property type="protein sequence ID" value="JAD29614.1"/>
    <property type="molecule type" value="Transcribed_RNA"/>
</dbReference>
<accession>A0A0A8YRX9</accession>
<organism evidence="1">
    <name type="scientific">Arundo donax</name>
    <name type="common">Giant reed</name>
    <name type="synonym">Donax arundinaceus</name>
    <dbReference type="NCBI Taxonomy" id="35708"/>
    <lineage>
        <taxon>Eukaryota</taxon>
        <taxon>Viridiplantae</taxon>
        <taxon>Streptophyta</taxon>
        <taxon>Embryophyta</taxon>
        <taxon>Tracheophyta</taxon>
        <taxon>Spermatophyta</taxon>
        <taxon>Magnoliopsida</taxon>
        <taxon>Liliopsida</taxon>
        <taxon>Poales</taxon>
        <taxon>Poaceae</taxon>
        <taxon>PACMAD clade</taxon>
        <taxon>Arundinoideae</taxon>
        <taxon>Arundineae</taxon>
        <taxon>Arundo</taxon>
    </lineage>
</organism>
<protein>
    <submittedName>
        <fullName evidence="1">Uncharacterized protein</fullName>
    </submittedName>
</protein>
<proteinExistence type="predicted"/>
<reference evidence="1" key="1">
    <citation type="submission" date="2014-09" db="EMBL/GenBank/DDBJ databases">
        <authorList>
            <person name="Magalhaes I.L.F."/>
            <person name="Oliveira U."/>
            <person name="Santos F.R."/>
            <person name="Vidigal T.H.D.A."/>
            <person name="Brescovit A.D."/>
            <person name="Santos A.J."/>
        </authorList>
    </citation>
    <scope>NUCLEOTIDE SEQUENCE</scope>
    <source>
        <tissue evidence="1">Shoot tissue taken approximately 20 cm above the soil surface</tissue>
    </source>
</reference>
<sequence>MYSKSINCYTTFSTKHLLLIQLITSLMMATYPIRLHWSSFPCANN</sequence>
<dbReference type="AlphaFoldDB" id="A0A0A8YRX9"/>